<feature type="transmembrane region" description="Helical" evidence="1">
    <location>
        <begin position="66"/>
        <end position="87"/>
    </location>
</feature>
<evidence type="ECO:0000313" key="2">
    <source>
        <dbReference type="EMBL" id="GAE30385.1"/>
    </source>
</evidence>
<evidence type="ECO:0000313" key="3">
    <source>
        <dbReference type="Proteomes" id="UP000018895"/>
    </source>
</evidence>
<gene>
    <name evidence="2" type="ORF">JCM9152_1791</name>
</gene>
<sequence length="94" mass="11116">MFVELFLWALVIGSWFTLLLLKKEDIKRYMPAALLASYLMIIYNIFASNRSHWEIHYPIIPALDPLFISGVFGVFPVITIWVFYFTYRRVFGCT</sequence>
<keyword evidence="3" id="KW-1185">Reference proteome</keyword>
<keyword evidence="1" id="KW-0812">Transmembrane</keyword>
<dbReference type="OrthoDB" id="1683771at2"/>
<reference evidence="2" key="1">
    <citation type="journal article" date="2014" name="Genome Announc.">
        <title>Draft Genome Sequences of Three Alkaliphilic Bacillus Strains, Bacillus wakoensis JCM 9140T, Bacillus akibai JCM 9157T, and Bacillus hemicellulosilyticus JCM 9152T.</title>
        <authorList>
            <person name="Yuki M."/>
            <person name="Oshima K."/>
            <person name="Suda W."/>
            <person name="Oshida Y."/>
            <person name="Kitamura K."/>
            <person name="Iida T."/>
            <person name="Hattori M."/>
            <person name="Ohkuma M."/>
        </authorList>
    </citation>
    <scope>NUCLEOTIDE SEQUENCE [LARGE SCALE GENOMIC DNA]</scope>
    <source>
        <strain evidence="2">JCM 9152</strain>
    </source>
</reference>
<protein>
    <submittedName>
        <fullName evidence="2">Uncharacterized protein</fullName>
    </submittedName>
</protein>
<name>W4QE96_9BACI</name>
<feature type="transmembrane region" description="Helical" evidence="1">
    <location>
        <begin position="6"/>
        <end position="22"/>
    </location>
</feature>
<keyword evidence="1" id="KW-0472">Membrane</keyword>
<comment type="caution">
    <text evidence="2">The sequence shown here is derived from an EMBL/GenBank/DDBJ whole genome shotgun (WGS) entry which is preliminary data.</text>
</comment>
<keyword evidence="1" id="KW-1133">Transmembrane helix</keyword>
<dbReference type="Proteomes" id="UP000018895">
    <property type="component" value="Unassembled WGS sequence"/>
</dbReference>
<organism evidence="2 3">
    <name type="scientific">Halalkalibacter hemicellulosilyticusJCM 9152</name>
    <dbReference type="NCBI Taxonomy" id="1236971"/>
    <lineage>
        <taxon>Bacteria</taxon>
        <taxon>Bacillati</taxon>
        <taxon>Bacillota</taxon>
        <taxon>Bacilli</taxon>
        <taxon>Bacillales</taxon>
        <taxon>Bacillaceae</taxon>
        <taxon>Halalkalibacter</taxon>
    </lineage>
</organism>
<dbReference type="EMBL" id="BAUU01000011">
    <property type="protein sequence ID" value="GAE30385.1"/>
    <property type="molecule type" value="Genomic_DNA"/>
</dbReference>
<dbReference type="RefSeq" id="WP_052015744.1">
    <property type="nucleotide sequence ID" value="NZ_BAUU01000011.1"/>
</dbReference>
<dbReference type="AlphaFoldDB" id="W4QE96"/>
<evidence type="ECO:0000256" key="1">
    <source>
        <dbReference type="SAM" id="Phobius"/>
    </source>
</evidence>
<feature type="transmembrane region" description="Helical" evidence="1">
    <location>
        <begin position="29"/>
        <end position="46"/>
    </location>
</feature>
<proteinExistence type="predicted"/>
<dbReference type="STRING" id="1236971.JCM9152_1791"/>
<accession>W4QE96</accession>